<dbReference type="Pfam" id="PF18074">
    <property type="entry name" value="PriA_C"/>
    <property type="match status" value="1"/>
</dbReference>
<dbReference type="GO" id="GO:0003677">
    <property type="term" value="F:DNA binding"/>
    <property type="evidence" value="ECO:0007669"/>
    <property type="project" value="UniProtKB-UniRule"/>
</dbReference>
<dbReference type="GO" id="GO:0008270">
    <property type="term" value="F:zinc ion binding"/>
    <property type="evidence" value="ECO:0007669"/>
    <property type="project" value="UniProtKB-UniRule"/>
</dbReference>
<dbReference type="PROSITE" id="PS51192">
    <property type="entry name" value="HELICASE_ATP_BIND_1"/>
    <property type="match status" value="1"/>
</dbReference>
<evidence type="ECO:0000259" key="13">
    <source>
        <dbReference type="PROSITE" id="PS51192"/>
    </source>
</evidence>
<dbReference type="PANTHER" id="PTHR30580:SF0">
    <property type="entry name" value="PRIMOSOMAL PROTEIN N"/>
    <property type="match status" value="1"/>
</dbReference>
<dbReference type="Pfam" id="PF18319">
    <property type="entry name" value="Zn_ribbon_PriA"/>
    <property type="match status" value="1"/>
</dbReference>
<feature type="binding site" evidence="12">
    <location>
        <position position="427"/>
    </location>
    <ligand>
        <name>Zn(2+)</name>
        <dbReference type="ChEBI" id="CHEBI:29105"/>
        <label>1</label>
    </ligand>
</feature>
<dbReference type="GO" id="GO:0043138">
    <property type="term" value="F:3'-5' DNA helicase activity"/>
    <property type="evidence" value="ECO:0007669"/>
    <property type="project" value="UniProtKB-EC"/>
</dbReference>
<evidence type="ECO:0000256" key="4">
    <source>
        <dbReference type="ARBA" id="ARBA00022741"/>
    </source>
</evidence>
<evidence type="ECO:0000313" key="14">
    <source>
        <dbReference type="EMBL" id="RCN56944.1"/>
    </source>
</evidence>
<evidence type="ECO:0000313" key="15">
    <source>
        <dbReference type="Proteomes" id="UP000253250"/>
    </source>
</evidence>
<keyword evidence="9 12" id="KW-0238">DNA-binding</keyword>
<dbReference type="Proteomes" id="UP000253250">
    <property type="component" value="Unassembled WGS sequence"/>
</dbReference>
<dbReference type="EC" id="5.6.2.4" evidence="12"/>
<feature type="binding site" evidence="12">
    <location>
        <position position="457"/>
    </location>
    <ligand>
        <name>Zn(2+)</name>
        <dbReference type="ChEBI" id="CHEBI:29105"/>
        <label>2</label>
    </ligand>
</feature>
<evidence type="ECO:0000256" key="12">
    <source>
        <dbReference type="HAMAP-Rule" id="MF_00983"/>
    </source>
</evidence>
<dbReference type="InterPro" id="IPR014001">
    <property type="entry name" value="Helicase_ATP-bd"/>
</dbReference>
<evidence type="ECO:0000256" key="5">
    <source>
        <dbReference type="ARBA" id="ARBA00022801"/>
    </source>
</evidence>
<reference evidence="14 15" key="1">
    <citation type="submission" date="2018-02" db="EMBL/GenBank/DDBJ databases">
        <title>Insights into the biology of acidophilic members of the Acidiferrobacteraceae family derived from comparative genomic analyses.</title>
        <authorList>
            <person name="Issotta F."/>
            <person name="Thyssen C."/>
            <person name="Mena C."/>
            <person name="Moya A."/>
            <person name="Bellenberg S."/>
            <person name="Sproer C."/>
            <person name="Covarrubias P.C."/>
            <person name="Sand W."/>
            <person name="Quatrini R."/>
            <person name="Vera M."/>
        </authorList>
    </citation>
    <scope>NUCLEOTIDE SEQUENCE [LARGE SCALE GENOMIC DNA]</scope>
    <source>
        <strain evidence="15">m-1</strain>
    </source>
</reference>
<dbReference type="InterPro" id="IPR041236">
    <property type="entry name" value="PriA_C"/>
</dbReference>
<dbReference type="InterPro" id="IPR027417">
    <property type="entry name" value="P-loop_NTPase"/>
</dbReference>
<dbReference type="NCBIfam" id="NF004067">
    <property type="entry name" value="PRK05580.1-4"/>
    <property type="match status" value="1"/>
</dbReference>
<comment type="subunit">
    <text evidence="12">Component of the replication restart primosome.</text>
</comment>
<dbReference type="HAMAP" id="MF_00983">
    <property type="entry name" value="PriA"/>
    <property type="match status" value="1"/>
</dbReference>
<dbReference type="CDD" id="cd17929">
    <property type="entry name" value="DEXHc_priA"/>
    <property type="match status" value="1"/>
</dbReference>
<comment type="function">
    <text evidence="12">Initiates the restart of stalled replication forks, which reloads the replicative helicase on sites other than the origin of replication. Recognizes and binds to abandoned replication forks and remodels them to uncover a helicase loading site. Promotes assembly of the primosome at these replication forks.</text>
</comment>
<dbReference type="NCBIfam" id="TIGR00595">
    <property type="entry name" value="priA"/>
    <property type="match status" value="1"/>
</dbReference>
<sequence>MVAIRVGLPVPLRRSFDYEHERPLAPGVRVRVPFGRRVLTGIVIEVPADPVADVALRPILEVIDAEPLLTGEQLQLLRFAADYYHHPLGEVLFAALPAGLKHGQGAAPPKAYRLTADGQAQPATRFARAKRQAALWQAIKVAGVMTEGELKARGPGLAPALRALQAQGLVEECEAGNEFVPAATAPAAVLRPDQRAACAAVAAAFGRYAAFLLFGVTGSGKTEVYLELLAEVLAAGGQALVLVPEIGLTPQLVARLSARLGPVVGMLHSGCAAGERARIWSAAAAGRMAVVVGTRSAVFTPMRHLALIIVDEEHDPSFKQQEGFRYHARDLAVWRAKHLGVPVVLGSATPSLESYRHARQGHYHLLALPNRGPQRTMPAVRLVDLGRESSRGGLSAPLIEALRTRLARGEQALLFLNRRGYAPVLLCPECRWHAPCDRCDARLTVHLGRQRLRCHHCGREQAVPAACPRCGHPKLLRVGEGTERIEEALRRVLPDARIARVDRDTTASRRAFEALLRKVHGHEVDVLIGTQMLAKGHDFPHVTLVGVIHADQGLHGSDFRADEQLFSQIVQVAGRAGRDEKPGLVLIQTHHPTHPLWAPLTRLDYEAFAEMALRDRRATLFPPYAHCALMRAEARAPNLATRFLETARQLAADPSDVTLGCVLPAVLARRAGYYRAQLLVTSQRRGALQAWLKVWLARVPEIPDAPRVRWSVDVDPYSLF</sequence>
<keyword evidence="1 12" id="KW-0639">Primosome</keyword>
<evidence type="ECO:0000256" key="7">
    <source>
        <dbReference type="ARBA" id="ARBA00022833"/>
    </source>
</evidence>
<keyword evidence="10 12" id="KW-0413">Isomerase</keyword>
<dbReference type="GO" id="GO:0006302">
    <property type="term" value="P:double-strand break repair"/>
    <property type="evidence" value="ECO:0007669"/>
    <property type="project" value="InterPro"/>
</dbReference>
<dbReference type="GO" id="GO:0006269">
    <property type="term" value="P:DNA replication, synthesis of primer"/>
    <property type="evidence" value="ECO:0007669"/>
    <property type="project" value="UniProtKB-KW"/>
</dbReference>
<evidence type="ECO:0000256" key="2">
    <source>
        <dbReference type="ARBA" id="ARBA00022705"/>
    </source>
</evidence>
<dbReference type="FunFam" id="3.40.1440.60:FF:000001">
    <property type="entry name" value="Primosomal protein N"/>
    <property type="match status" value="1"/>
</dbReference>
<feature type="binding site" evidence="12">
    <location>
        <position position="470"/>
    </location>
    <ligand>
        <name>Zn(2+)</name>
        <dbReference type="ChEBI" id="CHEBI:29105"/>
        <label>1</label>
    </ligand>
</feature>
<dbReference type="InterPro" id="IPR042115">
    <property type="entry name" value="PriA_3primeBD_sf"/>
</dbReference>
<dbReference type="GO" id="GO:1990077">
    <property type="term" value="C:primosome complex"/>
    <property type="evidence" value="ECO:0007669"/>
    <property type="project" value="UniProtKB-UniRule"/>
</dbReference>
<dbReference type="EMBL" id="PSYR01000002">
    <property type="protein sequence ID" value="RCN56944.1"/>
    <property type="molecule type" value="Genomic_DNA"/>
</dbReference>
<accession>A0A368HES8</accession>
<comment type="catalytic activity">
    <reaction evidence="11 12">
        <text>ATP + H2O = ADP + phosphate + H(+)</text>
        <dbReference type="Rhea" id="RHEA:13065"/>
        <dbReference type="ChEBI" id="CHEBI:15377"/>
        <dbReference type="ChEBI" id="CHEBI:15378"/>
        <dbReference type="ChEBI" id="CHEBI:30616"/>
        <dbReference type="ChEBI" id="CHEBI:43474"/>
        <dbReference type="ChEBI" id="CHEBI:456216"/>
        <dbReference type="EC" id="5.6.2.4"/>
    </reaction>
</comment>
<dbReference type="OrthoDB" id="9759544at2"/>
<keyword evidence="6 12" id="KW-0347">Helicase</keyword>
<dbReference type="InterPro" id="IPR040498">
    <property type="entry name" value="PriA_CRR"/>
</dbReference>
<dbReference type="InterPro" id="IPR001650">
    <property type="entry name" value="Helicase_C-like"/>
</dbReference>
<gene>
    <name evidence="12" type="primary">priA</name>
    <name evidence="14" type="ORF">C4900_14525</name>
</gene>
<evidence type="ECO:0000256" key="1">
    <source>
        <dbReference type="ARBA" id="ARBA00022515"/>
    </source>
</evidence>
<feature type="binding site" evidence="12">
    <location>
        <position position="454"/>
    </location>
    <ligand>
        <name>Zn(2+)</name>
        <dbReference type="ChEBI" id="CHEBI:29105"/>
        <label>2</label>
    </ligand>
</feature>
<dbReference type="GO" id="GO:0016887">
    <property type="term" value="F:ATP hydrolysis activity"/>
    <property type="evidence" value="ECO:0007669"/>
    <property type="project" value="RHEA"/>
</dbReference>
<keyword evidence="7 12" id="KW-0862">Zinc</keyword>
<keyword evidence="4 12" id="KW-0547">Nucleotide-binding</keyword>
<feature type="binding site" evidence="12">
    <location>
        <position position="436"/>
    </location>
    <ligand>
        <name>Zn(2+)</name>
        <dbReference type="ChEBI" id="CHEBI:29105"/>
        <label>2</label>
    </ligand>
</feature>
<dbReference type="InterPro" id="IPR041222">
    <property type="entry name" value="PriA_3primeBD"/>
</dbReference>
<feature type="binding site" evidence="12">
    <location>
        <position position="439"/>
    </location>
    <ligand>
        <name>Zn(2+)</name>
        <dbReference type="ChEBI" id="CHEBI:29105"/>
        <label>2</label>
    </ligand>
</feature>
<evidence type="ECO:0000256" key="3">
    <source>
        <dbReference type="ARBA" id="ARBA00022723"/>
    </source>
</evidence>
<feature type="binding site" evidence="12">
    <location>
        <position position="430"/>
    </location>
    <ligand>
        <name>Zn(2+)</name>
        <dbReference type="ChEBI" id="CHEBI:29105"/>
        <label>1</label>
    </ligand>
</feature>
<proteinExistence type="inferred from homology"/>
<feature type="binding site" evidence="12">
    <location>
        <position position="467"/>
    </location>
    <ligand>
        <name>Zn(2+)</name>
        <dbReference type="ChEBI" id="CHEBI:29105"/>
        <label>1</label>
    </ligand>
</feature>
<dbReference type="FunFam" id="3.40.50.300:FF:000489">
    <property type="entry name" value="Primosome assembly protein PriA"/>
    <property type="match status" value="1"/>
</dbReference>
<keyword evidence="2 12" id="KW-0235">DNA replication</keyword>
<keyword evidence="15" id="KW-1185">Reference proteome</keyword>
<evidence type="ECO:0000256" key="11">
    <source>
        <dbReference type="ARBA" id="ARBA00048988"/>
    </source>
</evidence>
<evidence type="ECO:0000256" key="6">
    <source>
        <dbReference type="ARBA" id="ARBA00022806"/>
    </source>
</evidence>
<comment type="catalytic activity">
    <reaction evidence="12">
        <text>Couples ATP hydrolysis with the unwinding of duplex DNA by translocating in the 3'-5' direction.</text>
        <dbReference type="EC" id="5.6.2.4"/>
    </reaction>
</comment>
<dbReference type="Gene3D" id="3.40.1440.60">
    <property type="entry name" value="PriA, 3(prime) DNA-binding domain"/>
    <property type="match status" value="1"/>
</dbReference>
<dbReference type="GO" id="GO:0005524">
    <property type="term" value="F:ATP binding"/>
    <property type="evidence" value="ECO:0007669"/>
    <property type="project" value="UniProtKB-UniRule"/>
</dbReference>
<dbReference type="InterPro" id="IPR011545">
    <property type="entry name" value="DEAD/DEAH_box_helicase_dom"/>
</dbReference>
<dbReference type="AlphaFoldDB" id="A0A368HES8"/>
<organism evidence="14 15">
    <name type="scientific">Acidiferrobacter thiooxydans</name>
    <dbReference type="NCBI Taxonomy" id="163359"/>
    <lineage>
        <taxon>Bacteria</taxon>
        <taxon>Pseudomonadati</taxon>
        <taxon>Pseudomonadota</taxon>
        <taxon>Gammaproteobacteria</taxon>
        <taxon>Acidiferrobacterales</taxon>
        <taxon>Acidiferrobacteraceae</taxon>
        <taxon>Acidiferrobacter</taxon>
    </lineage>
</organism>
<comment type="cofactor">
    <cofactor evidence="12">
        <name>Zn(2+)</name>
        <dbReference type="ChEBI" id="CHEBI:29105"/>
    </cofactor>
    <text evidence="12">Binds 2 zinc ions per subunit.</text>
</comment>
<keyword evidence="5 12" id="KW-0378">Hydrolase</keyword>
<feature type="domain" description="Helicase ATP-binding" evidence="13">
    <location>
        <begin position="202"/>
        <end position="368"/>
    </location>
</feature>
<dbReference type="PANTHER" id="PTHR30580">
    <property type="entry name" value="PRIMOSOMAL PROTEIN N"/>
    <property type="match status" value="1"/>
</dbReference>
<evidence type="ECO:0000256" key="10">
    <source>
        <dbReference type="ARBA" id="ARBA00023235"/>
    </source>
</evidence>
<dbReference type="SUPFAM" id="SSF52540">
    <property type="entry name" value="P-loop containing nucleoside triphosphate hydrolases"/>
    <property type="match status" value="2"/>
</dbReference>
<dbReference type="SMART" id="SM00487">
    <property type="entry name" value="DEXDc"/>
    <property type="match status" value="1"/>
</dbReference>
<dbReference type="GO" id="GO:0006270">
    <property type="term" value="P:DNA replication initiation"/>
    <property type="evidence" value="ECO:0007669"/>
    <property type="project" value="TreeGrafter"/>
</dbReference>
<keyword evidence="3 12" id="KW-0479">Metal-binding</keyword>
<keyword evidence="8 12" id="KW-0067">ATP-binding</keyword>
<dbReference type="Pfam" id="PF00271">
    <property type="entry name" value="Helicase_C"/>
    <property type="match status" value="1"/>
</dbReference>
<protein>
    <recommendedName>
        <fullName evidence="12">Replication restart protein PriA</fullName>
    </recommendedName>
    <alternativeName>
        <fullName evidence="12">ATP-dependent DNA helicase PriA</fullName>
        <ecNumber evidence="12">5.6.2.4</ecNumber>
    </alternativeName>
    <alternativeName>
        <fullName evidence="12">DNA 3'-5' helicase PriA</fullName>
    </alternativeName>
</protein>
<comment type="similarity">
    <text evidence="12">Belongs to the helicase family. PriA subfamily.</text>
</comment>
<comment type="caution">
    <text evidence="14">The sequence shown here is derived from an EMBL/GenBank/DDBJ whole genome shotgun (WGS) entry which is preliminary data.</text>
</comment>
<dbReference type="RefSeq" id="WP_114283327.1">
    <property type="nucleotide sequence ID" value="NZ_PSYR01000002.1"/>
</dbReference>
<dbReference type="Pfam" id="PF00270">
    <property type="entry name" value="DEAD"/>
    <property type="match status" value="1"/>
</dbReference>
<dbReference type="GO" id="GO:0006310">
    <property type="term" value="P:DNA recombination"/>
    <property type="evidence" value="ECO:0007669"/>
    <property type="project" value="InterPro"/>
</dbReference>
<dbReference type="Pfam" id="PF17764">
    <property type="entry name" value="PriA_3primeBD"/>
    <property type="match status" value="1"/>
</dbReference>
<name>A0A368HES8_9GAMM</name>
<evidence type="ECO:0000256" key="9">
    <source>
        <dbReference type="ARBA" id="ARBA00023125"/>
    </source>
</evidence>
<dbReference type="Gene3D" id="3.40.50.300">
    <property type="entry name" value="P-loop containing nucleotide triphosphate hydrolases"/>
    <property type="match status" value="2"/>
</dbReference>
<dbReference type="SMART" id="SM00490">
    <property type="entry name" value="HELICc"/>
    <property type="match status" value="1"/>
</dbReference>
<evidence type="ECO:0000256" key="8">
    <source>
        <dbReference type="ARBA" id="ARBA00022840"/>
    </source>
</evidence>
<dbReference type="CDD" id="cd18804">
    <property type="entry name" value="SF2_C_priA"/>
    <property type="match status" value="1"/>
</dbReference>
<dbReference type="InterPro" id="IPR005259">
    <property type="entry name" value="PriA"/>
</dbReference>